<evidence type="ECO:0000256" key="8">
    <source>
        <dbReference type="ARBA" id="ARBA00022801"/>
    </source>
</evidence>
<evidence type="ECO:0000256" key="6">
    <source>
        <dbReference type="ARBA" id="ARBA00022670"/>
    </source>
</evidence>
<evidence type="ECO:0000256" key="3">
    <source>
        <dbReference type="ARBA" id="ARBA00008290"/>
    </source>
</evidence>
<proteinExistence type="inferred from homology"/>
<keyword evidence="7 11" id="KW-0479">Metal-binding</keyword>
<evidence type="ECO:0000256" key="4">
    <source>
        <dbReference type="ARBA" id="ARBA00011965"/>
    </source>
</evidence>
<protein>
    <recommendedName>
        <fullName evidence="4">aspartyl aminopeptidase</fullName>
        <ecNumber evidence="4">3.4.11.21</ecNumber>
    </recommendedName>
</protein>
<organism evidence="13 14">
    <name type="scientific">Rhodotorula paludigena</name>
    <dbReference type="NCBI Taxonomy" id="86838"/>
    <lineage>
        <taxon>Eukaryota</taxon>
        <taxon>Fungi</taxon>
        <taxon>Dikarya</taxon>
        <taxon>Basidiomycota</taxon>
        <taxon>Pucciniomycotina</taxon>
        <taxon>Microbotryomycetes</taxon>
        <taxon>Sporidiobolales</taxon>
        <taxon>Sporidiobolaceae</taxon>
        <taxon>Rhodotorula</taxon>
    </lineage>
</organism>
<keyword evidence="9 11" id="KW-0862">Zinc</keyword>
<evidence type="ECO:0000256" key="11">
    <source>
        <dbReference type="RuleBase" id="RU004386"/>
    </source>
</evidence>
<dbReference type="Proteomes" id="UP001342314">
    <property type="component" value="Unassembled WGS sequence"/>
</dbReference>
<dbReference type="PANTHER" id="PTHR28570:SF3">
    <property type="entry name" value="ASPARTYL AMINOPEPTIDASE"/>
    <property type="match status" value="1"/>
</dbReference>
<comment type="similarity">
    <text evidence="3 11">Belongs to the peptidase M18 family.</text>
</comment>
<gene>
    <name evidence="13" type="ORF">Rhopal_004772-T1</name>
</gene>
<dbReference type="FunFam" id="2.30.250.10:FF:000001">
    <property type="entry name" value="Aspartyl aminopeptidase 1"/>
    <property type="match status" value="1"/>
</dbReference>
<keyword evidence="14" id="KW-1185">Reference proteome</keyword>
<dbReference type="Pfam" id="PF02127">
    <property type="entry name" value="Peptidase_M18"/>
    <property type="match status" value="2"/>
</dbReference>
<feature type="region of interest" description="Disordered" evidence="12">
    <location>
        <begin position="434"/>
        <end position="458"/>
    </location>
</feature>
<reference evidence="13 14" key="1">
    <citation type="submission" date="2021-12" db="EMBL/GenBank/DDBJ databases">
        <title>High titer production of polyol ester of fatty acids by Rhodotorula paludigena BS15 towards product separation-free biomass refinery.</title>
        <authorList>
            <person name="Mano J."/>
            <person name="Ono H."/>
            <person name="Tanaka T."/>
            <person name="Naito K."/>
            <person name="Sushida H."/>
            <person name="Ike M."/>
            <person name="Tokuyasu K."/>
            <person name="Kitaoka M."/>
        </authorList>
    </citation>
    <scope>NUCLEOTIDE SEQUENCE [LARGE SCALE GENOMIC DNA]</scope>
    <source>
        <strain evidence="13 14">BS15</strain>
    </source>
</reference>
<dbReference type="GO" id="GO:0008237">
    <property type="term" value="F:metallopeptidase activity"/>
    <property type="evidence" value="ECO:0007669"/>
    <property type="project" value="UniProtKB-KW"/>
</dbReference>
<dbReference type="GO" id="GO:0008270">
    <property type="term" value="F:zinc ion binding"/>
    <property type="evidence" value="ECO:0007669"/>
    <property type="project" value="InterPro"/>
</dbReference>
<dbReference type="EMBL" id="BQKY01000009">
    <property type="protein sequence ID" value="GJN91749.1"/>
    <property type="molecule type" value="Genomic_DNA"/>
</dbReference>
<evidence type="ECO:0000256" key="5">
    <source>
        <dbReference type="ARBA" id="ARBA00022438"/>
    </source>
</evidence>
<dbReference type="EC" id="3.4.11.21" evidence="4"/>
<dbReference type="GO" id="GO:0000324">
    <property type="term" value="C:fungal-type vacuole"/>
    <property type="evidence" value="ECO:0007669"/>
    <property type="project" value="TreeGrafter"/>
</dbReference>
<dbReference type="SUPFAM" id="SSF101821">
    <property type="entry name" value="Aminopeptidase/glucanase lid domain"/>
    <property type="match status" value="1"/>
</dbReference>
<dbReference type="InterPro" id="IPR023358">
    <property type="entry name" value="Peptidase_M18_dom2"/>
</dbReference>
<accession>A0AAV5GMN4</accession>
<keyword evidence="5 11" id="KW-0031">Aminopeptidase</keyword>
<evidence type="ECO:0000256" key="12">
    <source>
        <dbReference type="SAM" id="MobiDB-lite"/>
    </source>
</evidence>
<dbReference type="PANTHER" id="PTHR28570">
    <property type="entry name" value="ASPARTYL AMINOPEPTIDASE"/>
    <property type="match status" value="1"/>
</dbReference>
<comment type="caution">
    <text evidence="13">The sequence shown here is derived from an EMBL/GenBank/DDBJ whole genome shotgun (WGS) entry which is preliminary data.</text>
</comment>
<dbReference type="PRINTS" id="PR00932">
    <property type="entry name" value="AMINO1PTASE"/>
</dbReference>
<name>A0AAV5GMN4_9BASI</name>
<evidence type="ECO:0000256" key="2">
    <source>
        <dbReference type="ARBA" id="ARBA00001947"/>
    </source>
</evidence>
<dbReference type="InterPro" id="IPR001948">
    <property type="entry name" value="Peptidase_M18"/>
</dbReference>
<evidence type="ECO:0000256" key="7">
    <source>
        <dbReference type="ARBA" id="ARBA00022723"/>
    </source>
</evidence>
<dbReference type="CDD" id="cd05658">
    <property type="entry name" value="M18_DAP"/>
    <property type="match status" value="1"/>
</dbReference>
<comment type="cofactor">
    <cofactor evidence="2">
        <name>Zn(2+)</name>
        <dbReference type="ChEBI" id="CHEBI:29105"/>
    </cofactor>
</comment>
<dbReference type="GO" id="GO:0004177">
    <property type="term" value="F:aminopeptidase activity"/>
    <property type="evidence" value="ECO:0007669"/>
    <property type="project" value="UniProtKB-KW"/>
</dbReference>
<keyword evidence="6 11" id="KW-0645">Protease</keyword>
<dbReference type="Gene3D" id="2.30.250.10">
    <property type="entry name" value="Aminopeptidase i, Domain 2"/>
    <property type="match status" value="1"/>
</dbReference>
<dbReference type="SUPFAM" id="SSF53187">
    <property type="entry name" value="Zn-dependent exopeptidases"/>
    <property type="match status" value="1"/>
</dbReference>
<evidence type="ECO:0000313" key="13">
    <source>
        <dbReference type="EMBL" id="GJN91749.1"/>
    </source>
</evidence>
<comment type="catalytic activity">
    <reaction evidence="1">
        <text>Release of an N-terminal aspartate or glutamate from a peptide, with a preference for aspartate.</text>
        <dbReference type="EC" id="3.4.11.21"/>
    </reaction>
</comment>
<sequence length="524" mass="56971">MSAPPLSALAPARGFLSFVSASPTPFHAVASCVSQLESAGFSRLHERESWSSGKVQHGGKYYVTRNQSSLIAFTVPPRIDADSNKAKPLGISVVGCHTDSPRFIVKPVSKREKVGFTQVGVETYGGGLWATWMDRDLGIAGRVTLSGAKGASDYTSHLVQIDEPILRMPTLAIHLARDQNEKFHYNSETQQVPILSLANKELNRAFVEDHKSSAEVSFADPLDISSHHSPVLLHTVARKLSDELGEQVTPAQIHDFELSLFDVQPATIGGALNEFIFSSRIDNLFSSYAALEGLIRSSQSSAPSDGRVSMIALFDNEEVGSVSAYGAESNFIESVFERVAVALRGEGESEAEAYQRTMASSFLLSTDVGHSIHPSFVEKHEENHRPLINAGIAIKTNSKQRYATTSQTVFPLRRVAAEAGVPLQELLVRNDMACGSTSTSPESPAEHQTCRASPLQSRVDRSRRAVGPLVSKIGLRTVDIGAPILSMHSIREMGGVKDMAYLIDLFEKFFERFGALDTLAETVD</sequence>
<evidence type="ECO:0000256" key="1">
    <source>
        <dbReference type="ARBA" id="ARBA00001335"/>
    </source>
</evidence>
<evidence type="ECO:0000256" key="9">
    <source>
        <dbReference type="ARBA" id="ARBA00022833"/>
    </source>
</evidence>
<keyword evidence="10 11" id="KW-0482">Metalloprotease</keyword>
<evidence type="ECO:0000256" key="10">
    <source>
        <dbReference type="ARBA" id="ARBA00023049"/>
    </source>
</evidence>
<evidence type="ECO:0000313" key="14">
    <source>
        <dbReference type="Proteomes" id="UP001342314"/>
    </source>
</evidence>
<dbReference type="AlphaFoldDB" id="A0AAV5GMN4"/>
<dbReference type="Gene3D" id="3.40.630.10">
    <property type="entry name" value="Zn peptidases"/>
    <property type="match status" value="2"/>
</dbReference>
<keyword evidence="8 11" id="KW-0378">Hydrolase</keyword>
<dbReference type="GO" id="GO:0006508">
    <property type="term" value="P:proteolysis"/>
    <property type="evidence" value="ECO:0007669"/>
    <property type="project" value="UniProtKB-KW"/>
</dbReference>
<dbReference type="NCBIfam" id="NF002759">
    <property type="entry name" value="PRK02813.1"/>
    <property type="match status" value="1"/>
</dbReference>